<evidence type="ECO:0008006" key="2">
    <source>
        <dbReference type="Google" id="ProtNLM"/>
    </source>
</evidence>
<dbReference type="InterPro" id="IPR036019">
    <property type="entry name" value="MscL_channel"/>
</dbReference>
<gene>
    <name evidence="1" type="ORF">Q604_UNBC00952G0001</name>
</gene>
<comment type="caution">
    <text evidence="1">The sequence shown here is derived from an EMBL/GenBank/DDBJ whole genome shotgun (WGS) entry which is preliminary data.</text>
</comment>
<sequence>QFLILAFVVFLMVRALAKMMKNAKEEEAAEAPTTKECPFCKTEIHIDAVKCPNCTADLK</sequence>
<evidence type="ECO:0000313" key="1">
    <source>
        <dbReference type="EMBL" id="ETJ45045.1"/>
    </source>
</evidence>
<reference evidence="1" key="1">
    <citation type="submission" date="2013-12" db="EMBL/GenBank/DDBJ databases">
        <title>A Varibaculum cambriense genome reconstructed from a premature infant gut community with otherwise low bacterial novelty that shifts toward anaerobic metabolism during the third week of life.</title>
        <authorList>
            <person name="Brown C.T."/>
            <person name="Sharon I."/>
            <person name="Thomas B.C."/>
            <person name="Castelle C.J."/>
            <person name="Morowitz M.J."/>
            <person name="Banfield J.F."/>
        </authorList>
    </citation>
    <scope>NUCLEOTIDE SEQUENCE</scope>
</reference>
<dbReference type="EMBL" id="AZMM01000952">
    <property type="protein sequence ID" value="ETJ45045.1"/>
    <property type="molecule type" value="Genomic_DNA"/>
</dbReference>
<proteinExistence type="predicted"/>
<protein>
    <recommendedName>
        <fullName evidence="2">Large conductance mechanosensitive channel protein MscL</fullName>
    </recommendedName>
</protein>
<accession>W1YTG4</accession>
<name>W1YTG4_9ZZZZ</name>
<feature type="non-terminal residue" evidence="1">
    <location>
        <position position="1"/>
    </location>
</feature>
<organism evidence="1">
    <name type="scientific">human gut metagenome</name>
    <dbReference type="NCBI Taxonomy" id="408170"/>
    <lineage>
        <taxon>unclassified sequences</taxon>
        <taxon>metagenomes</taxon>
        <taxon>organismal metagenomes</taxon>
    </lineage>
</organism>
<dbReference type="SUPFAM" id="SSF81330">
    <property type="entry name" value="Gated mechanosensitive channel"/>
    <property type="match status" value="1"/>
</dbReference>
<dbReference type="AlphaFoldDB" id="W1YTG4"/>